<dbReference type="PATRIC" id="fig|1003181.4.peg.3909"/>
<comment type="caution">
    <text evidence="4">The sequence shown here is derived from an EMBL/GenBank/DDBJ whole genome shotgun (WGS) entry which is preliminary data.</text>
</comment>
<keyword evidence="2" id="KW-0051">Antiviral defense</keyword>
<reference evidence="4 5" key="1">
    <citation type="submission" date="2016-05" db="EMBL/GenBank/DDBJ databases">
        <title>Single-cell genome of chain-forming Candidatus Thiomargarita nelsonii and comparison to other large sulfur-oxidizing bacteria.</title>
        <authorList>
            <person name="Winkel M."/>
            <person name="Salman V."/>
            <person name="Woyke T."/>
            <person name="Schulz-Vogt H."/>
            <person name="Richter M."/>
            <person name="Flood B."/>
            <person name="Bailey J."/>
            <person name="Amann R."/>
            <person name="Mussmann M."/>
        </authorList>
    </citation>
    <scope>NUCLEOTIDE SEQUENCE [LARGE SCALE GENOMIC DNA]</scope>
    <source>
        <strain evidence="4 5">THI036</strain>
    </source>
</reference>
<keyword evidence="5" id="KW-1185">Reference proteome</keyword>
<organism evidence="4 5">
    <name type="scientific">Candidatus Thiomargarita nelsonii</name>
    <dbReference type="NCBI Taxonomy" id="1003181"/>
    <lineage>
        <taxon>Bacteria</taxon>
        <taxon>Pseudomonadati</taxon>
        <taxon>Pseudomonadota</taxon>
        <taxon>Gammaproteobacteria</taxon>
        <taxon>Thiotrichales</taxon>
        <taxon>Thiotrichaceae</taxon>
        <taxon>Thiomargarita</taxon>
    </lineage>
</organism>
<dbReference type="AlphaFoldDB" id="A0A0A6P2I1"/>
<proteinExistence type="predicted"/>
<accession>A0A0A6P2I1</accession>
<sequence length="547" mass="61490">MPVIYTFEAKSIQSYILDSSKLRDMVGASELIEDITAGLLDKVLQALKLQPDQDIEFSRKAGGAFIAILQSLEHAKNLRDLWTFTVRTCLPGLEFVQGFQTYQKHSEILSAEKATSQQKMADRNRLYPVYPIAGPLVARGPRTGAPAIIEKPNPNNEGNERLDKRTIIKRRFLERAEILALEEKLNLKTPYQDKLVWPKNLDPEDNQAEEQNFPTLGENRYIGVIHADGNGLGQLLMQVREDIKDIPQHYTKVFRRLSEIIEQATVAATRQATQAELVEKAVLRHNADGNSFQVMPARPLVLGGDDLTMIVRGDLAIAFTEKFLTAFEEHTETLFSQFKQEYKNQGINLHIPTGLTACAGISFVKASQPFYLAYHLAESLCKTAKTRSKQTLSEDGRVPASLAFHRITTSVIDDYETVCQRELTTPSGLLSMQPYAAGKIQPKEAGIFPRLQDLDDLRHLLAEDKISNGAVRELINLLYLSTERAERAYKRWRENMQKTQKNGLREFDNILNNLLGGDGDQNLSILTAEENKRTPLADALAWNSIAA</sequence>
<dbReference type="GO" id="GO:0051607">
    <property type="term" value="P:defense response to virus"/>
    <property type="evidence" value="ECO:0007669"/>
    <property type="project" value="UniProtKB-KW"/>
</dbReference>
<evidence type="ECO:0000256" key="1">
    <source>
        <dbReference type="ARBA" id="ARBA00022741"/>
    </source>
</evidence>
<protein>
    <recommendedName>
        <fullName evidence="3">Cas10/Cmr2 second palm domain-containing protein</fullName>
    </recommendedName>
</protein>
<evidence type="ECO:0000313" key="5">
    <source>
        <dbReference type="Proteomes" id="UP000076962"/>
    </source>
</evidence>
<dbReference type="Pfam" id="PF22335">
    <property type="entry name" value="Cas10-Cmr2_palm2"/>
    <property type="match status" value="1"/>
</dbReference>
<gene>
    <name evidence="4" type="ORF">THIOM_003002</name>
</gene>
<dbReference type="Proteomes" id="UP000076962">
    <property type="component" value="Unassembled WGS sequence"/>
</dbReference>
<evidence type="ECO:0000259" key="3">
    <source>
        <dbReference type="Pfam" id="PF22335"/>
    </source>
</evidence>
<feature type="domain" description="Cas10/Cmr2 second palm" evidence="3">
    <location>
        <begin position="221"/>
        <end position="389"/>
    </location>
</feature>
<evidence type="ECO:0000313" key="4">
    <source>
        <dbReference type="EMBL" id="OAD21231.1"/>
    </source>
</evidence>
<name>A0A0A6P2I1_9GAMM</name>
<dbReference type="InterPro" id="IPR043128">
    <property type="entry name" value="Rev_trsase/Diguanyl_cyclase"/>
</dbReference>
<dbReference type="InterPro" id="IPR054767">
    <property type="entry name" value="Cas10-Cmr2_palm2"/>
</dbReference>
<dbReference type="Gene3D" id="3.30.70.270">
    <property type="match status" value="1"/>
</dbReference>
<dbReference type="EMBL" id="LUTY01001778">
    <property type="protein sequence ID" value="OAD21231.1"/>
    <property type="molecule type" value="Genomic_DNA"/>
</dbReference>
<evidence type="ECO:0000256" key="2">
    <source>
        <dbReference type="ARBA" id="ARBA00023118"/>
    </source>
</evidence>
<keyword evidence="1" id="KW-0547">Nucleotide-binding</keyword>
<dbReference type="GO" id="GO:0000166">
    <property type="term" value="F:nucleotide binding"/>
    <property type="evidence" value="ECO:0007669"/>
    <property type="project" value="UniProtKB-KW"/>
</dbReference>